<dbReference type="Pfam" id="PF02518">
    <property type="entry name" value="HATPase_c"/>
    <property type="match status" value="1"/>
</dbReference>
<dbReference type="InterPro" id="IPR036890">
    <property type="entry name" value="HATPase_C_sf"/>
</dbReference>
<reference evidence="14 15" key="1">
    <citation type="journal article" date="2019" name="Int. J. Syst. Evol. Microbiol.">
        <title>The Global Catalogue of Microorganisms (GCM) 10K type strain sequencing project: providing services to taxonomists for standard genome sequencing and annotation.</title>
        <authorList>
            <consortium name="The Broad Institute Genomics Platform"/>
            <consortium name="The Broad Institute Genome Sequencing Center for Infectious Disease"/>
            <person name="Wu L."/>
            <person name="Ma J."/>
        </authorList>
    </citation>
    <scope>NUCLEOTIDE SEQUENCE [LARGE SCALE GENOMIC DNA]</scope>
    <source>
        <strain evidence="14 15">JCM 16328</strain>
    </source>
</reference>
<feature type="transmembrane region" description="Helical" evidence="12">
    <location>
        <begin position="36"/>
        <end position="57"/>
    </location>
</feature>
<keyword evidence="15" id="KW-1185">Reference proteome</keyword>
<feature type="transmembrane region" description="Helical" evidence="12">
    <location>
        <begin position="175"/>
        <end position="197"/>
    </location>
</feature>
<dbReference type="Proteomes" id="UP001500420">
    <property type="component" value="Unassembled WGS sequence"/>
</dbReference>
<evidence type="ECO:0000256" key="11">
    <source>
        <dbReference type="ARBA" id="ARBA00023136"/>
    </source>
</evidence>
<dbReference type="Gene3D" id="3.30.450.20">
    <property type="entry name" value="PAS domain"/>
    <property type="match status" value="1"/>
</dbReference>
<dbReference type="InterPro" id="IPR000014">
    <property type="entry name" value="PAS"/>
</dbReference>
<keyword evidence="8" id="KW-0067">ATP-binding</keyword>
<keyword evidence="9 12" id="KW-1133">Transmembrane helix</keyword>
<keyword evidence="4" id="KW-0808">Transferase</keyword>
<dbReference type="PANTHER" id="PTHR42878">
    <property type="entry name" value="TWO-COMPONENT HISTIDINE KINASE"/>
    <property type="match status" value="1"/>
</dbReference>
<dbReference type="InterPro" id="IPR050351">
    <property type="entry name" value="BphY/WalK/GraS-like"/>
</dbReference>
<dbReference type="Pfam" id="PF08448">
    <property type="entry name" value="PAS_4"/>
    <property type="match status" value="1"/>
</dbReference>
<keyword evidence="5 12" id="KW-0812">Transmembrane</keyword>
<evidence type="ECO:0000256" key="10">
    <source>
        <dbReference type="ARBA" id="ARBA00023012"/>
    </source>
</evidence>
<accession>A0AAV3T6V2</accession>
<dbReference type="CDD" id="cd00075">
    <property type="entry name" value="HATPase"/>
    <property type="match status" value="1"/>
</dbReference>
<dbReference type="InterPro" id="IPR031621">
    <property type="entry name" value="HisKA_7TM"/>
</dbReference>
<feature type="transmembrane region" description="Helical" evidence="12">
    <location>
        <begin position="99"/>
        <end position="121"/>
    </location>
</feature>
<evidence type="ECO:0000256" key="9">
    <source>
        <dbReference type="ARBA" id="ARBA00022989"/>
    </source>
</evidence>
<dbReference type="InterPro" id="IPR035965">
    <property type="entry name" value="PAS-like_dom_sf"/>
</dbReference>
<comment type="subcellular location">
    <subcellularLocation>
        <location evidence="2">Membrane</location>
        <topology evidence="2">Multi-pass membrane protein</topology>
    </subcellularLocation>
</comment>
<evidence type="ECO:0000256" key="5">
    <source>
        <dbReference type="ARBA" id="ARBA00022692"/>
    </source>
</evidence>
<gene>
    <name evidence="14" type="ORF">GCM10009020_06190</name>
</gene>
<evidence type="ECO:0000256" key="2">
    <source>
        <dbReference type="ARBA" id="ARBA00004141"/>
    </source>
</evidence>
<keyword evidence="6" id="KW-0547">Nucleotide-binding</keyword>
<dbReference type="Pfam" id="PF16927">
    <property type="entry name" value="HisKA_7TM"/>
    <property type="match status" value="1"/>
</dbReference>
<organism evidence="14 15">
    <name type="scientific">Natronoarchaeum mannanilyticum</name>
    <dbReference type="NCBI Taxonomy" id="926360"/>
    <lineage>
        <taxon>Archaea</taxon>
        <taxon>Methanobacteriati</taxon>
        <taxon>Methanobacteriota</taxon>
        <taxon>Stenosarchaea group</taxon>
        <taxon>Halobacteria</taxon>
        <taxon>Halobacteriales</taxon>
        <taxon>Natronoarchaeaceae</taxon>
    </lineage>
</organism>
<dbReference type="EC" id="2.7.13.3" evidence="3"/>
<keyword evidence="10" id="KW-0902">Two-component regulatory system</keyword>
<dbReference type="GO" id="GO:0030295">
    <property type="term" value="F:protein kinase activator activity"/>
    <property type="evidence" value="ECO:0007669"/>
    <property type="project" value="TreeGrafter"/>
</dbReference>
<dbReference type="SMART" id="SM00387">
    <property type="entry name" value="HATPase_c"/>
    <property type="match status" value="1"/>
</dbReference>
<keyword evidence="7" id="KW-0418">Kinase</keyword>
<dbReference type="PROSITE" id="PS50109">
    <property type="entry name" value="HIS_KIN"/>
    <property type="match status" value="1"/>
</dbReference>
<feature type="transmembrane region" description="Helical" evidence="12">
    <location>
        <begin position="141"/>
        <end position="163"/>
    </location>
</feature>
<evidence type="ECO:0000256" key="4">
    <source>
        <dbReference type="ARBA" id="ARBA00022679"/>
    </source>
</evidence>
<dbReference type="GO" id="GO:0000156">
    <property type="term" value="F:phosphorelay response regulator activity"/>
    <property type="evidence" value="ECO:0007669"/>
    <property type="project" value="TreeGrafter"/>
</dbReference>
<dbReference type="InterPro" id="IPR003594">
    <property type="entry name" value="HATPase_dom"/>
</dbReference>
<dbReference type="AlphaFoldDB" id="A0AAV3T6V2"/>
<protein>
    <recommendedName>
        <fullName evidence="3">histidine kinase</fullName>
        <ecNumber evidence="3">2.7.13.3</ecNumber>
    </recommendedName>
</protein>
<evidence type="ECO:0000259" key="13">
    <source>
        <dbReference type="PROSITE" id="PS50109"/>
    </source>
</evidence>
<proteinExistence type="predicted"/>
<dbReference type="EMBL" id="BAAADV010000001">
    <property type="protein sequence ID" value="GAA0664125.1"/>
    <property type="molecule type" value="Genomic_DNA"/>
</dbReference>
<comment type="catalytic activity">
    <reaction evidence="1">
        <text>ATP + protein L-histidine = ADP + protein N-phospho-L-histidine.</text>
        <dbReference type="EC" id="2.7.13.3"/>
    </reaction>
</comment>
<evidence type="ECO:0000256" key="1">
    <source>
        <dbReference type="ARBA" id="ARBA00000085"/>
    </source>
</evidence>
<dbReference type="GO" id="GO:0007234">
    <property type="term" value="P:osmosensory signaling via phosphorelay pathway"/>
    <property type="evidence" value="ECO:0007669"/>
    <property type="project" value="TreeGrafter"/>
</dbReference>
<evidence type="ECO:0000256" key="7">
    <source>
        <dbReference type="ARBA" id="ARBA00022777"/>
    </source>
</evidence>
<name>A0AAV3T6V2_9EURY</name>
<keyword evidence="11 12" id="KW-0472">Membrane</keyword>
<dbReference type="GO" id="GO:0016020">
    <property type="term" value="C:membrane"/>
    <property type="evidence" value="ECO:0007669"/>
    <property type="project" value="UniProtKB-SubCell"/>
</dbReference>
<sequence length="576" mass="61316">MIPAWGYVLALLCSAGIAGAFAVYAAAHRREAGGDWFIALMALQSAWTLLVVVGAVLPVEYAATIETGLLWLGSVVAVAWLGFILAYTGLGTLSRARVAGLLAFPAASLPVLGVNPGGVAVRDATAYTDHGLAVAELTMGPWGYATLAFIFALLLAGLVVLAWHFLSSGVEMGQTLALLVGASACIGTGLLVGLGVLSKIPVNPTPFAFPITALAFGRALFSHELLSVAPATRRIGERSALDDLDDGVVVLNAADEIVRINPAAEAVFDCADREVRGVPLRDVVGEAFPELAELPASYSTGDRRRIDVSSSPVTDDFGRPIGRTLLCRDVTTVEQHRQRLQVLQRLLRHNIRNELNVVDGQAQLLEREVADVTERRISPIRESARDLLSIADKMRRIEELAPGTDPDPVEADLEAVLEAVVETARVDNPGADISLTVRGDAQVRTEPDVLEDVVVELIGNAVEHGGDVVRVGVADRGDRVEITIRDDGCGIPEQDRQAVLEGTETALRHTSGVGLWLVKWGARRLDATLSFECDEADGTAVILRVPAERPAGADRSAVETVRDDGSNVAIGEQFRN</sequence>
<dbReference type="RefSeq" id="WP_343772392.1">
    <property type="nucleotide sequence ID" value="NZ_BAAADV010000001.1"/>
</dbReference>
<feature type="transmembrane region" description="Helical" evidence="12">
    <location>
        <begin position="6"/>
        <end position="24"/>
    </location>
</feature>
<comment type="caution">
    <text evidence="14">The sequence shown here is derived from an EMBL/GenBank/DDBJ whole genome shotgun (WGS) entry which is preliminary data.</text>
</comment>
<feature type="domain" description="Histidine kinase" evidence="13">
    <location>
        <begin position="346"/>
        <end position="549"/>
    </location>
</feature>
<evidence type="ECO:0000313" key="14">
    <source>
        <dbReference type="EMBL" id="GAA0664125.1"/>
    </source>
</evidence>
<dbReference type="SUPFAM" id="SSF55785">
    <property type="entry name" value="PYP-like sensor domain (PAS domain)"/>
    <property type="match status" value="1"/>
</dbReference>
<dbReference type="Gene3D" id="3.30.565.10">
    <property type="entry name" value="Histidine kinase-like ATPase, C-terminal domain"/>
    <property type="match status" value="1"/>
</dbReference>
<evidence type="ECO:0000256" key="6">
    <source>
        <dbReference type="ARBA" id="ARBA00022741"/>
    </source>
</evidence>
<dbReference type="PANTHER" id="PTHR42878:SF7">
    <property type="entry name" value="SENSOR HISTIDINE KINASE GLRK"/>
    <property type="match status" value="1"/>
</dbReference>
<evidence type="ECO:0000256" key="12">
    <source>
        <dbReference type="SAM" id="Phobius"/>
    </source>
</evidence>
<evidence type="ECO:0000256" key="8">
    <source>
        <dbReference type="ARBA" id="ARBA00022840"/>
    </source>
</evidence>
<evidence type="ECO:0000313" key="15">
    <source>
        <dbReference type="Proteomes" id="UP001500420"/>
    </source>
</evidence>
<feature type="transmembrane region" description="Helical" evidence="12">
    <location>
        <begin position="69"/>
        <end position="87"/>
    </location>
</feature>
<evidence type="ECO:0000256" key="3">
    <source>
        <dbReference type="ARBA" id="ARBA00012438"/>
    </source>
</evidence>
<dbReference type="GO" id="GO:0004673">
    <property type="term" value="F:protein histidine kinase activity"/>
    <property type="evidence" value="ECO:0007669"/>
    <property type="project" value="UniProtKB-EC"/>
</dbReference>
<dbReference type="InterPro" id="IPR005467">
    <property type="entry name" value="His_kinase_dom"/>
</dbReference>
<dbReference type="InterPro" id="IPR013656">
    <property type="entry name" value="PAS_4"/>
</dbReference>
<dbReference type="GO" id="GO:0005524">
    <property type="term" value="F:ATP binding"/>
    <property type="evidence" value="ECO:0007669"/>
    <property type="project" value="UniProtKB-KW"/>
</dbReference>
<dbReference type="SUPFAM" id="SSF55874">
    <property type="entry name" value="ATPase domain of HSP90 chaperone/DNA topoisomerase II/histidine kinase"/>
    <property type="match status" value="1"/>
</dbReference>
<dbReference type="CDD" id="cd00130">
    <property type="entry name" value="PAS"/>
    <property type="match status" value="1"/>
</dbReference>